<comment type="caution">
    <text evidence="1">The sequence shown here is derived from an EMBL/GenBank/DDBJ whole genome shotgun (WGS) entry which is preliminary data.</text>
</comment>
<organism evidence="1 2">
    <name type="scientific">Micromonospora antibiotica</name>
    <dbReference type="NCBI Taxonomy" id="2807623"/>
    <lineage>
        <taxon>Bacteria</taxon>
        <taxon>Bacillati</taxon>
        <taxon>Actinomycetota</taxon>
        <taxon>Actinomycetes</taxon>
        <taxon>Micromonosporales</taxon>
        <taxon>Micromonosporaceae</taxon>
        <taxon>Micromonospora</taxon>
    </lineage>
</organism>
<proteinExistence type="predicted"/>
<name>A0ABS3V6P0_9ACTN</name>
<evidence type="ECO:0000313" key="2">
    <source>
        <dbReference type="Proteomes" id="UP000671399"/>
    </source>
</evidence>
<dbReference type="EMBL" id="JAGFWR010000004">
    <property type="protein sequence ID" value="MBO4161250.1"/>
    <property type="molecule type" value="Genomic_DNA"/>
</dbReference>
<reference evidence="1 2" key="1">
    <citation type="submission" date="2021-03" db="EMBL/GenBank/DDBJ databases">
        <authorList>
            <person name="Lee D.-H."/>
        </authorList>
    </citation>
    <scope>NUCLEOTIDE SEQUENCE [LARGE SCALE GENOMIC DNA]</scope>
    <source>
        <strain evidence="1 2">MMS20-R2-23</strain>
    </source>
</reference>
<gene>
    <name evidence="1" type="ORF">JQN83_10555</name>
</gene>
<accession>A0ABS3V6P0</accession>
<evidence type="ECO:0000313" key="1">
    <source>
        <dbReference type="EMBL" id="MBO4161250.1"/>
    </source>
</evidence>
<protein>
    <submittedName>
        <fullName evidence="1">Uncharacterized protein</fullName>
    </submittedName>
</protein>
<dbReference type="Proteomes" id="UP000671399">
    <property type="component" value="Unassembled WGS sequence"/>
</dbReference>
<keyword evidence="2" id="KW-1185">Reference proteome</keyword>
<dbReference type="RefSeq" id="WP_208566924.1">
    <property type="nucleotide sequence ID" value="NZ_JAGFWR010000004.1"/>
</dbReference>
<sequence length="135" mass="15014">MSGDPAYRQESKIGPRDADFGVRMAGVEDLVRINDENRHRGWSARWSSHDALRSEVAAGSTAILCPLFRNGGLLAESQSYRCHVFFASSRENRGLVSLIDVGKGTFENLREANSIENLTRVVRLLMDSYELTPLG</sequence>